<keyword evidence="1" id="KW-0418">Kinase</keyword>
<keyword evidence="1" id="KW-0808">Transferase</keyword>
<keyword evidence="2" id="KW-1185">Reference proteome</keyword>
<sequence length="87" mass="9576">MVAGFGTTVGDSQRQRWCRFRSCGSGGGRLRWWWIVHGGGSVGRWWCCFLDTDLGCDSDLGVETDGAKSAATRVWEDGVQERCSADL</sequence>
<organism evidence="1 2">
    <name type="scientific">Iris pallida</name>
    <name type="common">Sweet iris</name>
    <dbReference type="NCBI Taxonomy" id="29817"/>
    <lineage>
        <taxon>Eukaryota</taxon>
        <taxon>Viridiplantae</taxon>
        <taxon>Streptophyta</taxon>
        <taxon>Embryophyta</taxon>
        <taxon>Tracheophyta</taxon>
        <taxon>Spermatophyta</taxon>
        <taxon>Magnoliopsida</taxon>
        <taxon>Liliopsida</taxon>
        <taxon>Asparagales</taxon>
        <taxon>Iridaceae</taxon>
        <taxon>Iridoideae</taxon>
        <taxon>Irideae</taxon>
        <taxon>Iris</taxon>
    </lineage>
</organism>
<name>A0AAX6DWM0_IRIPA</name>
<reference evidence="1" key="2">
    <citation type="submission" date="2023-04" db="EMBL/GenBank/DDBJ databases">
        <authorList>
            <person name="Bruccoleri R.E."/>
            <person name="Oakeley E.J."/>
            <person name="Faust A.-M."/>
            <person name="Dessus-Babus S."/>
            <person name="Altorfer M."/>
            <person name="Burckhardt D."/>
            <person name="Oertli M."/>
            <person name="Naumann U."/>
            <person name="Petersen F."/>
            <person name="Wong J."/>
        </authorList>
    </citation>
    <scope>NUCLEOTIDE SEQUENCE</scope>
    <source>
        <strain evidence="1">GSM-AAB239-AS_SAM_17_03QT</strain>
        <tissue evidence="1">Leaf</tissue>
    </source>
</reference>
<proteinExistence type="predicted"/>
<protein>
    <submittedName>
        <fullName evidence="1">Proline-rich receptor-like protein kinase PERK8</fullName>
    </submittedName>
</protein>
<dbReference type="EMBL" id="JANAVB010041420">
    <property type="protein sequence ID" value="KAJ6796079.1"/>
    <property type="molecule type" value="Genomic_DNA"/>
</dbReference>
<evidence type="ECO:0000313" key="2">
    <source>
        <dbReference type="Proteomes" id="UP001140949"/>
    </source>
</evidence>
<dbReference type="Proteomes" id="UP001140949">
    <property type="component" value="Unassembled WGS sequence"/>
</dbReference>
<gene>
    <name evidence="1" type="ORF">M6B38_221760</name>
</gene>
<dbReference type="GO" id="GO:0016301">
    <property type="term" value="F:kinase activity"/>
    <property type="evidence" value="ECO:0007669"/>
    <property type="project" value="UniProtKB-KW"/>
</dbReference>
<reference evidence="1" key="1">
    <citation type="journal article" date="2023" name="GigaByte">
        <title>Genome assembly of the bearded iris, Iris pallida Lam.</title>
        <authorList>
            <person name="Bruccoleri R.E."/>
            <person name="Oakeley E.J."/>
            <person name="Faust A.M.E."/>
            <person name="Altorfer M."/>
            <person name="Dessus-Babus S."/>
            <person name="Burckhardt D."/>
            <person name="Oertli M."/>
            <person name="Naumann U."/>
            <person name="Petersen F."/>
            <person name="Wong J."/>
        </authorList>
    </citation>
    <scope>NUCLEOTIDE SEQUENCE</scope>
    <source>
        <strain evidence="1">GSM-AAB239-AS_SAM_17_03QT</strain>
    </source>
</reference>
<keyword evidence="1" id="KW-0675">Receptor</keyword>
<dbReference type="AlphaFoldDB" id="A0AAX6DWM0"/>
<accession>A0AAX6DWM0</accession>
<evidence type="ECO:0000313" key="1">
    <source>
        <dbReference type="EMBL" id="KAJ6796079.1"/>
    </source>
</evidence>
<comment type="caution">
    <text evidence="1">The sequence shown here is derived from an EMBL/GenBank/DDBJ whole genome shotgun (WGS) entry which is preliminary data.</text>
</comment>